<keyword evidence="5" id="KW-0068">Autocatalytic cleavage</keyword>
<dbReference type="GO" id="GO:0016788">
    <property type="term" value="F:hydrolase activity, acting on ester bonds"/>
    <property type="evidence" value="ECO:0007669"/>
    <property type="project" value="InterPro"/>
</dbReference>
<dbReference type="PROSITE" id="PS51161">
    <property type="entry name" value="ATP_CONE"/>
    <property type="match status" value="1"/>
</dbReference>
<protein>
    <recommendedName>
        <fullName evidence="14">Vitamin B12-dependent ribonucleotide reductase</fullName>
        <ecNumber evidence="14">1.17.4.1</ecNumber>
    </recommendedName>
</protein>
<dbReference type="InterPro" id="IPR036844">
    <property type="entry name" value="Hint_dom_sf"/>
</dbReference>
<dbReference type="eggNOG" id="arCOG03151">
    <property type="taxonomic scope" value="Archaea"/>
</dbReference>
<dbReference type="InterPro" id="IPR000788">
    <property type="entry name" value="RNR_lg_C"/>
</dbReference>
<dbReference type="GO" id="GO:0005524">
    <property type="term" value="F:ATP binding"/>
    <property type="evidence" value="ECO:0007669"/>
    <property type="project" value="UniProtKB-UniRule"/>
</dbReference>
<dbReference type="CDD" id="cd00081">
    <property type="entry name" value="Hint"/>
    <property type="match status" value="4"/>
</dbReference>
<dbReference type="PRINTS" id="PR00379">
    <property type="entry name" value="INTEIN"/>
</dbReference>
<evidence type="ECO:0000256" key="9">
    <source>
        <dbReference type="ARBA" id="ARBA00023116"/>
    </source>
</evidence>
<keyword evidence="8 14" id="KW-0560">Oxidoreductase</keyword>
<evidence type="ECO:0000256" key="13">
    <source>
        <dbReference type="PROSITE-ProRule" id="PRU00492"/>
    </source>
</evidence>
<dbReference type="Pfam" id="PF02867">
    <property type="entry name" value="Ribonuc_red_lgC"/>
    <property type="match status" value="1"/>
</dbReference>
<evidence type="ECO:0000256" key="4">
    <source>
        <dbReference type="ARBA" id="ARBA00022741"/>
    </source>
</evidence>
<evidence type="ECO:0000256" key="5">
    <source>
        <dbReference type="ARBA" id="ARBA00022813"/>
    </source>
</evidence>
<dbReference type="KEGG" id="pab:PAB1057"/>
<dbReference type="Pfam" id="PF14528">
    <property type="entry name" value="LAGLIDADG_3"/>
    <property type="match status" value="4"/>
</dbReference>
<dbReference type="HOGENOM" id="CLU_000404_2_3_2"/>
<dbReference type="InterPro" id="IPR005144">
    <property type="entry name" value="ATP-cone_dom"/>
</dbReference>
<dbReference type="Gene3D" id="2.170.16.10">
    <property type="entry name" value="Hedgehog/Intein (Hint) domain"/>
    <property type="match status" value="3"/>
</dbReference>
<keyword evidence="11 14" id="KW-0170">Cobalt</keyword>
<dbReference type="GO" id="GO:0071897">
    <property type="term" value="P:DNA biosynthetic process"/>
    <property type="evidence" value="ECO:0007669"/>
    <property type="project" value="UniProtKB-KW"/>
</dbReference>
<evidence type="ECO:0000256" key="14">
    <source>
        <dbReference type="RuleBase" id="RU364064"/>
    </source>
</evidence>
<name>Q9UYA0_PYRAB</name>
<dbReference type="InterPro" id="IPR015146">
    <property type="entry name" value="RNR_stirrup"/>
</dbReference>
<dbReference type="OrthoDB" id="6188at2157"/>
<keyword evidence="19" id="KW-1185">Reference proteome</keyword>
<dbReference type="InterPro" id="IPR008926">
    <property type="entry name" value="RNR_R1-su_N"/>
</dbReference>
<evidence type="ECO:0000256" key="6">
    <source>
        <dbReference type="ARBA" id="ARBA00022840"/>
    </source>
</evidence>
<dbReference type="InterPro" id="IPR013509">
    <property type="entry name" value="RNR_lsu_N"/>
</dbReference>
<gene>
    <name evidence="17" type="primary">nrd</name>
    <name evidence="17" type="ORF">PAB1057</name>
</gene>
<dbReference type="PANTHER" id="PTHR43371:SF1">
    <property type="entry name" value="RIBONUCLEOSIDE-DIPHOSPHATE REDUCTASE"/>
    <property type="match status" value="1"/>
</dbReference>
<comment type="catalytic activity">
    <reaction evidence="12 14">
        <text>a 2'-deoxyribonucleoside 5'-diphosphate + [thioredoxin]-disulfide + H2O = a ribonucleoside 5'-diphosphate + [thioredoxin]-dithiol</text>
        <dbReference type="Rhea" id="RHEA:23252"/>
        <dbReference type="Rhea" id="RHEA-COMP:10698"/>
        <dbReference type="Rhea" id="RHEA-COMP:10700"/>
        <dbReference type="ChEBI" id="CHEBI:15377"/>
        <dbReference type="ChEBI" id="CHEBI:29950"/>
        <dbReference type="ChEBI" id="CHEBI:50058"/>
        <dbReference type="ChEBI" id="CHEBI:57930"/>
        <dbReference type="ChEBI" id="CHEBI:73316"/>
        <dbReference type="EC" id="1.17.4.1"/>
    </reaction>
</comment>
<dbReference type="SUPFAM" id="SSF48168">
    <property type="entry name" value="R1 subunit of ribonucleotide reductase, N-terminal domain"/>
    <property type="match status" value="1"/>
</dbReference>
<dbReference type="RefSeq" id="WP_010868726.1">
    <property type="nucleotide sequence ID" value="NC_000868.1"/>
</dbReference>
<dbReference type="EMBL" id="AJ248288">
    <property type="protein sequence ID" value="CAB50512.1"/>
    <property type="molecule type" value="Genomic_DNA"/>
</dbReference>
<reference evidence="17" key="2">
    <citation type="journal article" date="2000" name="J. Mol. Biol.">
        <title>Archaeal homologs of eukaryotic methylation guide small nucleolar RNAs: lessons from the Pyrococcus genomes.</title>
        <authorList>
            <person name="Gaspin C."/>
            <person name="Cavaille J."/>
            <person name="Erauso G."/>
        </authorList>
    </citation>
    <scope>NUCLEOTIDE SEQUENCE</scope>
    <source>
        <strain evidence="17">Orsay</strain>
    </source>
</reference>
<dbReference type="GO" id="GO:0004748">
    <property type="term" value="F:ribonucleoside-diphosphate reductase activity, thioredoxin disulfide as acceptor"/>
    <property type="evidence" value="ECO:0007669"/>
    <property type="project" value="UniProtKB-EC"/>
</dbReference>
<reference evidence="17" key="3">
    <citation type="journal article" date="2001" name="Genome Res.">
        <title>Genome evolution at the genus level: comparison of three complete genomes of hyperthermophilic archaea.</title>
        <authorList>
            <person name="Lecompte O."/>
            <person name="Ripp R."/>
            <person name="Puzos-Barbe V."/>
            <person name="Duprat S."/>
            <person name="Heilig R."/>
            <person name="Dietrich J."/>
            <person name="Thierry J.C."/>
            <person name="Poch O."/>
        </authorList>
    </citation>
    <scope>NUCLEOTIDE SEQUENCE</scope>
    <source>
        <strain evidence="17">Orsay</strain>
    </source>
</reference>
<dbReference type="eggNOG" id="arCOG03158">
    <property type="taxonomic scope" value="Archaea"/>
</dbReference>
<dbReference type="InterPro" id="IPR050862">
    <property type="entry name" value="RdRp_reductase_class-2"/>
</dbReference>
<evidence type="ECO:0000313" key="19">
    <source>
        <dbReference type="Proteomes" id="UP000000810"/>
    </source>
</evidence>
<dbReference type="SMART" id="SM00305">
    <property type="entry name" value="HintC"/>
    <property type="match status" value="3"/>
</dbReference>
<dbReference type="GO" id="GO:0031419">
    <property type="term" value="F:cobalamin binding"/>
    <property type="evidence" value="ECO:0007669"/>
    <property type="project" value="UniProtKB-KW"/>
</dbReference>
<reference evidence="17" key="1">
    <citation type="submission" date="1999-07" db="EMBL/GenBank/DDBJ databases">
        <authorList>
            <person name="Genoscope"/>
        </authorList>
    </citation>
    <scope>NUCLEOTIDE SEQUENCE</scope>
    <source>
        <strain evidence="17">Orsay</strain>
    </source>
</reference>
<dbReference type="InterPro" id="IPR013344">
    <property type="entry name" value="RNR_NrdJ/NrdZ"/>
</dbReference>
<dbReference type="PATRIC" id="fig|272844.11.peg.1716"/>
<dbReference type="Gene3D" id="3.30.160.90">
    <property type="match status" value="1"/>
</dbReference>
<dbReference type="Pfam" id="PF09061">
    <property type="entry name" value="Stirrup"/>
    <property type="match status" value="1"/>
</dbReference>
<dbReference type="PANTHER" id="PTHR43371">
    <property type="entry name" value="VITAMIN B12-DEPENDENT RIBONUCLEOTIDE REDUCTASE"/>
    <property type="match status" value="1"/>
</dbReference>
<dbReference type="EMBL" id="HE613800">
    <property type="protein sequence ID" value="CCE71068.1"/>
    <property type="molecule type" value="Genomic_DNA"/>
</dbReference>
<dbReference type="InterPro" id="IPR030934">
    <property type="entry name" value="Intein_C"/>
</dbReference>
<dbReference type="UniPathway" id="UPA00326"/>
<keyword evidence="10" id="KW-1015">Disulfide bond</keyword>
<dbReference type="InterPro" id="IPR027434">
    <property type="entry name" value="Homing_endonucl"/>
</dbReference>
<dbReference type="Proteomes" id="UP000009139">
    <property type="component" value="Chromosome"/>
</dbReference>
<dbReference type="NCBIfam" id="TIGR01443">
    <property type="entry name" value="intein_Cterm"/>
    <property type="match status" value="3"/>
</dbReference>
<evidence type="ECO:0000313" key="20">
    <source>
        <dbReference type="Proteomes" id="UP000009139"/>
    </source>
</evidence>
<dbReference type="GO" id="GO:0009263">
    <property type="term" value="P:deoxyribonucleotide biosynthetic process"/>
    <property type="evidence" value="ECO:0007669"/>
    <property type="project" value="UniProtKB-KW"/>
</dbReference>
<dbReference type="Gene3D" id="3.20.70.20">
    <property type="match status" value="3"/>
</dbReference>
<evidence type="ECO:0000313" key="18">
    <source>
        <dbReference type="EMBL" id="CCE71068.1"/>
    </source>
</evidence>
<comment type="cofactor">
    <cofactor evidence="1 14">
        <name>adenosylcob(III)alamin</name>
        <dbReference type="ChEBI" id="CHEBI:18408"/>
    </cofactor>
</comment>
<dbReference type="SUPFAM" id="SSF51998">
    <property type="entry name" value="PFL-like glycyl radical enzymes"/>
    <property type="match status" value="2"/>
</dbReference>
<evidence type="ECO:0000259" key="15">
    <source>
        <dbReference type="PROSITE" id="PS50819"/>
    </source>
</evidence>
<dbReference type="PROSITE" id="PS50819">
    <property type="entry name" value="INTEIN_ENDONUCLEASE"/>
    <property type="match status" value="3"/>
</dbReference>
<accession>Q9UYA0</accession>
<dbReference type="STRING" id="272844.PAB1057"/>
<keyword evidence="6 13" id="KW-0067">ATP-binding</keyword>
<dbReference type="PROSITE" id="PS50817">
    <property type="entry name" value="INTEIN_N_TER"/>
    <property type="match status" value="3"/>
</dbReference>
<dbReference type="PROSITE" id="PS50818">
    <property type="entry name" value="INTEIN_C_TER"/>
    <property type="match status" value="3"/>
</dbReference>
<dbReference type="GO" id="GO:0016539">
    <property type="term" value="P:intein-mediated protein splicing"/>
    <property type="evidence" value="ECO:0007669"/>
    <property type="project" value="InterPro"/>
</dbReference>
<sequence>MPVEKVMKRDGRIVPFDESRIRWAVQRAMWEVGVRDERKLDEVVKNIVKRINELYDGKIPHIENIQDIVELELMRAGLFEVAKAYILYRKKKAEIREEKKRILNKKELDEIDKRFSINALRVLASRYLKRDENGNIIESPRELFERVSILAVIPDLLYDERVFDKDGNYKQDLKRVEYYLENFEKFDGKYSIGKYKLNKYHFERMVNLYRELAEKGKMKVSIDEFLSMLERGEFDKYEKEIEEYFKLMTNQVFMPNTPALINSGRPLGMLSACFVVPIEDDMESIMKAAHDVAMIQKMGGGCIDGNAKIIFENEGEEHLTTMAEMYERYRHLGEFYDENYNRWGIDVSSVPIYVKSFDPETRRVVKGRVRAIWKYELGEEIPKYEIRTHKGTKILTSPWHPFFVLTPDFEVIEKRADELKVGDILIGGMPDGEDHELIFDYWLAGFIAGNGNLDDSEREYKARELLDGIENGIPPKILRKGKNAVLSFITGLFDAEGHVNDKSGIELGMVNKKLIEAVTHYLNSLGIKARMREKRRKNGIDYIMHVEEYSSLLRFYELIGKHLQNNEKKEKLEILLHKHNGGAFDLSLNFNAFKEWASRYGVEFKTNGNQILAIIGNEKVSLGQWHARGHVSKAVLVKMLRKLYEVTKNDEVKEMLHLIESLEVVKEITITNEPKTFYDLTVDKYQNYLAGENGMIFVHNTGLNFSKLRPEGDIVGTTTGAACFTGDTRILTEKGLIPIEEIVHETGKKPKVVTHAGLKDIIETYDNGEMEVFRVTTEDGYELKVTGDHKFLVFDENGNPTLKPLKELKVGDYVYILAPEWKGGEYVELDTNIELKGKGYNVNLPSKLDEKLAYLLGIIYADGHIRHYFENGKRKNSKIEIYLHQDETEIKEKVKRYFKEIFGIEPKEFLKEEQHKVILVIPSTKIVKFLEINGLLKDKSENIRVPEAIFRSRPSVIAAFLAGFFDGDGSIDQNYRIAFKSISREFIKEAQLLFLALGIVTSIQEYNPPNPNNKTVYTLRVQTRDMKIKAFNVLKESVKLSKIMKEAISKLEENGKNKKFSFPFNAIYHIKDPKIRAKIQRDYKILSYNSKVTHRAFINNILKLKEELGLDDEEVKYFEMLSKLYPTKITKIEPLGKAHVYDLQVEDVHLLTGNGIYTSNSGPVSFMHLIDAVSDVIKQGGVRRGANMGILEIWHPDIEKFIHAKEKNIGTNVLSNFNISVGIWEDFWEALKEGKKYPLINPRTGEVVKEIDPKTLFEELAYMAWAKADPGVIFFDIINRRNVLKEAKGGPIRATNPCVVGETRILTPEGYIKAEELFKLAKERGKMEAIAVEGIAEGGEPYAYSLEILLPGDKQVKYETVHGNAVEVADPVSVPAYVWKVGMKEVARVRTKEGYEITATLDHKLMTPEGWKEIKDLKPGDKILLPRFEVEEDFGSESIGEDLAFVLGWFIGDGYLNVKDKRAWFYFNAEKEEEIAWKIREILAKRFEIKAEPHRYGNQIKLGVRGKAYEWLESIVKTNEKRIPEIVYRLKPNEIASFLRGLFSADGYVDNDMAIRLTSKSRELLREVQDLLLLFGILSKIYERPYKREFKYTTKDGEERTYTTEGYYELVIANYSRKIFAERIGLEGYKMEKLSLEKIKVDEPIVTVESVEILGKKLVYDFTVPEHHMYISNGFMSHNCGEEPLYEYESCNLASINLAKFVKYDENGKPYFDWDEYAYVIQKVAKYLDNSIDVNKFPLPEIDYNTKLTRRIGVGMMGLADALFKLGIPYNSEEGFKFMRKVTEYLTFYAYKYSIEAAKKRGTFPLYEKTGYPKGELPVEGFYHPEIWNLPWDKLVEEIKKYGVRNAMVTTCPPTGSVSMIADTSSGIEPIFALVYKKSVTVGEFYYVDPVFEAELKRRGLYSEELLKKISDNYGSVQGLEEIPEDMRRVFVTALDIHWLDHLLAQANIQMWLTDSASKTINMINEATVEDVKAAYLIAHFLGCKGVTVYRDGSLSVQVYSVEGEKKRRYKPKPSEYAKKVLLEIVEKEPWIKNFINVDEILNGKRQELNFSLTGLKRETHEVKKVEVKQQNNKIPEEKIKELLGVVYCPVCYEREGKLVELRMESGCATCPVCGWSKCVIS</sequence>
<dbReference type="SUPFAM" id="SSF55608">
    <property type="entry name" value="Homing endonucleases"/>
    <property type="match status" value="5"/>
</dbReference>
<keyword evidence="14" id="KW-0237">DNA synthesis</keyword>
<keyword evidence="4 13" id="KW-0547">Nucleotide-binding</keyword>
<evidence type="ECO:0000256" key="3">
    <source>
        <dbReference type="ARBA" id="ARBA00022628"/>
    </source>
</evidence>
<keyword evidence="7" id="KW-0651">Protein splicing</keyword>
<keyword evidence="3 14" id="KW-0846">Cobalamin</keyword>
<dbReference type="SUPFAM" id="SSF54786">
    <property type="entry name" value="YcfA/nrd intein domain"/>
    <property type="match status" value="1"/>
</dbReference>
<comment type="function">
    <text evidence="14">Catalyzes the reduction of ribonucleotides to deoxyribonucleotides. May function to provide a pool of deoxyribonucleotide precursors for DNA repair during oxygen limitation and/or for immediate growth after restoration of oxygen.</text>
</comment>
<dbReference type="Pfam" id="PF03477">
    <property type="entry name" value="ATP-cone"/>
    <property type="match status" value="1"/>
</dbReference>
<evidence type="ECO:0000259" key="16">
    <source>
        <dbReference type="PROSITE" id="PS51161"/>
    </source>
</evidence>
<dbReference type="FunFam" id="3.20.70.20:FF:000028">
    <property type="entry name" value="Vitamin B12-dependent ribonucleotide reductase"/>
    <property type="match status" value="1"/>
</dbReference>
<feature type="domain" description="DOD-type homing endonuclease" evidence="15">
    <location>
        <begin position="443"/>
        <end position="527"/>
    </location>
</feature>
<dbReference type="Pfam" id="PF14890">
    <property type="entry name" value="Intein_splicing"/>
    <property type="match status" value="2"/>
</dbReference>
<organism evidence="17 19">
    <name type="scientific">Pyrococcus abyssi (strain GE5 / Orsay)</name>
    <dbReference type="NCBI Taxonomy" id="272844"/>
    <lineage>
        <taxon>Archaea</taxon>
        <taxon>Methanobacteriati</taxon>
        <taxon>Methanobacteriota</taxon>
        <taxon>Thermococci</taxon>
        <taxon>Thermococcales</taxon>
        <taxon>Thermococcaceae</taxon>
        <taxon>Pyrococcus</taxon>
    </lineage>
</organism>
<dbReference type="eggNOG" id="arCOG04276">
    <property type="taxonomic scope" value="Archaea"/>
</dbReference>
<dbReference type="NCBIfam" id="TIGR01445">
    <property type="entry name" value="intein_Nterm"/>
    <property type="match status" value="3"/>
</dbReference>
<evidence type="ECO:0000256" key="2">
    <source>
        <dbReference type="ARBA" id="ARBA00007405"/>
    </source>
</evidence>
<proteinExistence type="inferred from homology"/>
<keyword evidence="9" id="KW-0215">Deoxyribonucleotide synthesis</keyword>
<dbReference type="Proteomes" id="UP000000810">
    <property type="component" value="Chromosome"/>
</dbReference>
<comment type="similarity">
    <text evidence="2 14">Belongs to the ribonucleoside diphosphate reductase class-2 family.</text>
</comment>
<reference evidence="18 20" key="5">
    <citation type="journal article" date="2012" name="Curr. Microbiol.">
        <title>Re-annotation of two hyperthermophilic archaea Pyrococcus abyssi GE5 and Pyrococcus furiosus DSM 3638.</title>
        <authorList>
            <person name="Gao J."/>
            <person name="Wang J."/>
        </authorList>
    </citation>
    <scope>GENOME REANNOTATION</scope>
    <source>
        <strain evidence="18">GE5</strain>
        <strain evidence="20">GE5 / Orsay</strain>
    </source>
</reference>
<feature type="domain" description="DOD-type homing endonuclease" evidence="15">
    <location>
        <begin position="855"/>
        <end position="999"/>
    </location>
</feature>
<dbReference type="EC" id="1.17.4.1" evidence="14"/>
<dbReference type="InterPro" id="IPR004042">
    <property type="entry name" value="Intein_endonuc_central"/>
</dbReference>
<dbReference type="InterPro" id="IPR003586">
    <property type="entry name" value="Hint_dom_C"/>
</dbReference>
<dbReference type="SMART" id="SM00306">
    <property type="entry name" value="HintN"/>
    <property type="match status" value="3"/>
</dbReference>
<dbReference type="InterPro" id="IPR004860">
    <property type="entry name" value="LAGLIDADG_dom"/>
</dbReference>
<evidence type="ECO:0000256" key="7">
    <source>
        <dbReference type="ARBA" id="ARBA00023000"/>
    </source>
</evidence>
<dbReference type="InterPro" id="IPR006142">
    <property type="entry name" value="INTEIN"/>
</dbReference>
<reference evidence="17 19" key="4">
    <citation type="journal article" date="2003" name="Mol. Microbiol.">
        <title>An integrated analysis of the genome of the hyperthermophilic archaeon Pyrococcus abyssi.</title>
        <authorList>
            <person name="Cohen G."/>
            <person name="Barbe V."/>
            <person name="Flament D."/>
            <person name="Galperin M."/>
            <person name="Heilig R."/>
            <person name="Ripp R."/>
            <person name="Lecompte O."/>
            <person name="Prieur D."/>
            <person name="Poch O."/>
            <person name="Quellerou J."/>
            <person name="Thierry J.C."/>
            <person name="Van der Oost J."/>
            <person name="Weissenbach J."/>
            <person name="Zivanovic Y."/>
            <person name="Forterre P."/>
        </authorList>
    </citation>
    <scope>NUCLEOTIDE SEQUENCE [LARGE SCALE GENOMIC DNA]</scope>
    <source>
        <strain evidence="19">GE5 / Orsay</strain>
        <strain evidence="17">Orsay</strain>
    </source>
</reference>
<dbReference type="NCBIfam" id="TIGR02504">
    <property type="entry name" value="NrdJ_Z"/>
    <property type="match status" value="1"/>
</dbReference>
<dbReference type="Pfam" id="PF00317">
    <property type="entry name" value="Ribonuc_red_lgN"/>
    <property type="match status" value="1"/>
</dbReference>
<evidence type="ECO:0000313" key="17">
    <source>
        <dbReference type="EMBL" id="CAB50512.1"/>
    </source>
</evidence>
<dbReference type="InterPro" id="IPR003587">
    <property type="entry name" value="Hint_dom_N"/>
</dbReference>
<dbReference type="InterPro" id="IPR006141">
    <property type="entry name" value="Intein_N"/>
</dbReference>
<evidence type="ECO:0000256" key="10">
    <source>
        <dbReference type="ARBA" id="ARBA00023157"/>
    </source>
</evidence>
<evidence type="ECO:0000256" key="11">
    <source>
        <dbReference type="ARBA" id="ARBA00023285"/>
    </source>
</evidence>
<feature type="domain" description="ATP-cone" evidence="16">
    <location>
        <begin position="4"/>
        <end position="96"/>
    </location>
</feature>
<dbReference type="GO" id="GO:0004519">
    <property type="term" value="F:endonuclease activity"/>
    <property type="evidence" value="ECO:0007669"/>
    <property type="project" value="InterPro"/>
</dbReference>
<evidence type="ECO:0000256" key="8">
    <source>
        <dbReference type="ARBA" id="ARBA00023002"/>
    </source>
</evidence>
<dbReference type="PIR" id="B75009">
    <property type="entry name" value="B75009"/>
</dbReference>
<evidence type="ECO:0000256" key="1">
    <source>
        <dbReference type="ARBA" id="ARBA00001922"/>
    </source>
</evidence>
<evidence type="ECO:0000256" key="12">
    <source>
        <dbReference type="ARBA" id="ARBA00047754"/>
    </source>
</evidence>
<dbReference type="SUPFAM" id="SSF51294">
    <property type="entry name" value="Hedgehog/intein (Hint) domain"/>
    <property type="match status" value="3"/>
</dbReference>
<dbReference type="Gene3D" id="3.10.28.10">
    <property type="entry name" value="Homing endonucleases"/>
    <property type="match status" value="3"/>
</dbReference>
<feature type="domain" description="DOD-type homing endonuclease" evidence="15">
    <location>
        <begin position="1446"/>
        <end position="1577"/>
    </location>
</feature>